<protein>
    <submittedName>
        <fullName evidence="1">Uncharacterized protein</fullName>
    </submittedName>
</protein>
<sequence length="30" mass="3470">MLSGHGCKRMITLDKDAKEGHEYELHYFGC</sequence>
<gene>
    <name evidence="1" type="ORF">J2Z66_001672</name>
</gene>
<name>A0ABS4IU26_9BACL</name>
<evidence type="ECO:0000313" key="1">
    <source>
        <dbReference type="EMBL" id="MBP1990074.1"/>
    </source>
</evidence>
<dbReference type="Proteomes" id="UP001519287">
    <property type="component" value="Unassembled WGS sequence"/>
</dbReference>
<reference evidence="1 2" key="1">
    <citation type="submission" date="2021-03" db="EMBL/GenBank/DDBJ databases">
        <title>Genomic Encyclopedia of Type Strains, Phase IV (KMG-IV): sequencing the most valuable type-strain genomes for metagenomic binning, comparative biology and taxonomic classification.</title>
        <authorList>
            <person name="Goeker M."/>
        </authorList>
    </citation>
    <scope>NUCLEOTIDE SEQUENCE [LARGE SCALE GENOMIC DNA]</scope>
    <source>
        <strain evidence="1 2">DSM 26048</strain>
    </source>
</reference>
<comment type="caution">
    <text evidence="1">The sequence shown here is derived from an EMBL/GenBank/DDBJ whole genome shotgun (WGS) entry which is preliminary data.</text>
</comment>
<organism evidence="1 2">
    <name type="scientific">Paenibacillus eucommiae</name>
    <dbReference type="NCBI Taxonomy" id="1355755"/>
    <lineage>
        <taxon>Bacteria</taxon>
        <taxon>Bacillati</taxon>
        <taxon>Bacillota</taxon>
        <taxon>Bacilli</taxon>
        <taxon>Bacillales</taxon>
        <taxon>Paenibacillaceae</taxon>
        <taxon>Paenibacillus</taxon>
    </lineage>
</organism>
<dbReference type="EMBL" id="JAGGLB010000003">
    <property type="protein sequence ID" value="MBP1990074.1"/>
    <property type="molecule type" value="Genomic_DNA"/>
</dbReference>
<keyword evidence="2" id="KW-1185">Reference proteome</keyword>
<proteinExistence type="predicted"/>
<evidence type="ECO:0000313" key="2">
    <source>
        <dbReference type="Proteomes" id="UP001519287"/>
    </source>
</evidence>
<accession>A0ABS4IU26</accession>